<dbReference type="InterPro" id="IPR023013">
    <property type="entry name" value="AGPR_AS"/>
</dbReference>
<evidence type="ECO:0000256" key="6">
    <source>
        <dbReference type="ARBA" id="ARBA00050557"/>
    </source>
</evidence>
<evidence type="ECO:0000313" key="10">
    <source>
        <dbReference type="EMBL" id="SOC36611.1"/>
    </source>
</evidence>
<dbReference type="PROSITE" id="PS01224">
    <property type="entry name" value="ARGC"/>
    <property type="match status" value="1"/>
</dbReference>
<keyword evidence="3 7" id="KW-0028">Amino-acid biosynthesis</keyword>
<keyword evidence="7" id="KW-0963">Cytoplasm</keyword>
<dbReference type="SUPFAM" id="SSF55347">
    <property type="entry name" value="Glyceraldehyde-3-phosphate dehydrogenase-like, C-terminal domain"/>
    <property type="match status" value="1"/>
</dbReference>
<dbReference type="Proteomes" id="UP000219252">
    <property type="component" value="Unassembled WGS sequence"/>
</dbReference>
<dbReference type="Pfam" id="PF01118">
    <property type="entry name" value="Semialdhyde_dh"/>
    <property type="match status" value="1"/>
</dbReference>
<accession>A0A285U8K3</accession>
<evidence type="ECO:0000313" key="11">
    <source>
        <dbReference type="Proteomes" id="UP000219252"/>
    </source>
</evidence>
<dbReference type="CDD" id="cd17895">
    <property type="entry name" value="AGPR_1_N"/>
    <property type="match status" value="1"/>
</dbReference>
<dbReference type="AlphaFoldDB" id="A0A285U8K3"/>
<evidence type="ECO:0000256" key="7">
    <source>
        <dbReference type="HAMAP-Rule" id="MF_00150"/>
    </source>
</evidence>
<dbReference type="GO" id="GO:0006526">
    <property type="term" value="P:L-arginine biosynthetic process"/>
    <property type="evidence" value="ECO:0007669"/>
    <property type="project" value="UniProtKB-UniRule"/>
</dbReference>
<evidence type="ECO:0000256" key="3">
    <source>
        <dbReference type="ARBA" id="ARBA00022605"/>
    </source>
</evidence>
<comment type="pathway">
    <text evidence="1 7">Amino-acid biosynthesis; L-arginine biosynthesis; N(2)-acetyl-L-ornithine from L-glutamate: step 3/4.</text>
</comment>
<evidence type="ECO:0000256" key="5">
    <source>
        <dbReference type="ARBA" id="ARBA00023002"/>
    </source>
</evidence>
<dbReference type="FunFam" id="3.30.360.10:FF:000014">
    <property type="entry name" value="N-acetyl-gamma-glutamyl-phosphate reductase"/>
    <property type="match status" value="1"/>
</dbReference>
<evidence type="ECO:0000256" key="4">
    <source>
        <dbReference type="ARBA" id="ARBA00022857"/>
    </source>
</evidence>
<dbReference type="GO" id="GO:0003942">
    <property type="term" value="F:N-acetyl-gamma-glutamyl-phosphate reductase activity"/>
    <property type="evidence" value="ECO:0007669"/>
    <property type="project" value="UniProtKB-UniRule"/>
</dbReference>
<keyword evidence="4 7" id="KW-0521">NADP</keyword>
<comment type="catalytic activity">
    <reaction evidence="6 7">
        <text>N-acetyl-L-glutamate 5-semialdehyde + phosphate + NADP(+) = N-acetyl-L-glutamyl 5-phosphate + NADPH + H(+)</text>
        <dbReference type="Rhea" id="RHEA:21588"/>
        <dbReference type="ChEBI" id="CHEBI:15378"/>
        <dbReference type="ChEBI" id="CHEBI:29123"/>
        <dbReference type="ChEBI" id="CHEBI:43474"/>
        <dbReference type="ChEBI" id="CHEBI:57783"/>
        <dbReference type="ChEBI" id="CHEBI:57936"/>
        <dbReference type="ChEBI" id="CHEBI:58349"/>
        <dbReference type="EC" id="1.2.1.38"/>
    </reaction>
</comment>
<feature type="active site" evidence="7 8">
    <location>
        <position position="148"/>
    </location>
</feature>
<gene>
    <name evidence="7" type="primary">argC</name>
    <name evidence="10" type="ORF">SAMN05877842_102538</name>
</gene>
<dbReference type="SUPFAM" id="SSF51735">
    <property type="entry name" value="NAD(P)-binding Rossmann-fold domains"/>
    <property type="match status" value="1"/>
</dbReference>
<dbReference type="InterPro" id="IPR000534">
    <property type="entry name" value="Semialdehyde_DH_NAD-bd"/>
</dbReference>
<dbReference type="GO" id="GO:0070401">
    <property type="term" value="F:NADP+ binding"/>
    <property type="evidence" value="ECO:0007669"/>
    <property type="project" value="InterPro"/>
</dbReference>
<feature type="domain" description="Semialdehyde dehydrogenase NAD-binding" evidence="9">
    <location>
        <begin position="2"/>
        <end position="140"/>
    </location>
</feature>
<dbReference type="Gene3D" id="3.30.360.10">
    <property type="entry name" value="Dihydrodipicolinate Reductase, domain 2"/>
    <property type="match status" value="1"/>
</dbReference>
<dbReference type="EC" id="1.2.1.38" evidence="7"/>
<dbReference type="UniPathway" id="UPA00068">
    <property type="reaction ID" value="UER00108"/>
</dbReference>
<dbReference type="HAMAP" id="MF_00150">
    <property type="entry name" value="ArgC_type1"/>
    <property type="match status" value="1"/>
</dbReference>
<organism evidence="10 11">
    <name type="scientific">Ureibacillus acetophenoni</name>
    <dbReference type="NCBI Taxonomy" id="614649"/>
    <lineage>
        <taxon>Bacteria</taxon>
        <taxon>Bacillati</taxon>
        <taxon>Bacillota</taxon>
        <taxon>Bacilli</taxon>
        <taxon>Bacillales</taxon>
        <taxon>Caryophanaceae</taxon>
        <taxon>Ureibacillus</taxon>
    </lineage>
</organism>
<evidence type="ECO:0000256" key="2">
    <source>
        <dbReference type="ARBA" id="ARBA00022571"/>
    </source>
</evidence>
<keyword evidence="11" id="KW-1185">Reference proteome</keyword>
<comment type="function">
    <text evidence="7">Catalyzes the NADPH-dependent reduction of N-acetyl-5-glutamyl phosphate to yield N-acetyl-L-glutamate 5-semialdehyde.</text>
</comment>
<comment type="subcellular location">
    <subcellularLocation>
        <location evidence="7">Cytoplasm</location>
    </subcellularLocation>
</comment>
<evidence type="ECO:0000256" key="8">
    <source>
        <dbReference type="PROSITE-ProRule" id="PRU10010"/>
    </source>
</evidence>
<proteinExistence type="inferred from homology"/>
<dbReference type="CDD" id="cd23934">
    <property type="entry name" value="AGPR_1_C"/>
    <property type="match status" value="1"/>
</dbReference>
<comment type="similarity">
    <text evidence="7">Belongs to the NAGSA dehydrogenase family. Type 1 subfamily.</text>
</comment>
<dbReference type="InterPro" id="IPR050085">
    <property type="entry name" value="AGPR"/>
</dbReference>
<dbReference type="EMBL" id="OBQC01000002">
    <property type="protein sequence ID" value="SOC36611.1"/>
    <property type="molecule type" value="Genomic_DNA"/>
</dbReference>
<reference evidence="11" key="1">
    <citation type="submission" date="2017-08" db="EMBL/GenBank/DDBJ databases">
        <authorList>
            <person name="Varghese N."/>
            <person name="Submissions S."/>
        </authorList>
    </citation>
    <scope>NUCLEOTIDE SEQUENCE [LARGE SCALE GENOMIC DNA]</scope>
    <source>
        <strain evidence="11">JC23</strain>
    </source>
</reference>
<dbReference type="NCBIfam" id="TIGR01850">
    <property type="entry name" value="argC"/>
    <property type="match status" value="1"/>
</dbReference>
<dbReference type="Gene3D" id="3.40.50.720">
    <property type="entry name" value="NAD(P)-binding Rossmann-like Domain"/>
    <property type="match status" value="1"/>
</dbReference>
<sequence>MKVGIIGATGYGGLELIRFLHTHPEVEKLELFTSSDEGTIFSSRFGHLLTIHDDSLKKIDEDTLASFDVVFTSTPSGVTSKLLPPLVGSGPKLIDLSGDYRLKQPELYKEWYKKEPAPFELLQESVYGLTEWNEKQIKDAKIIANPGCYPTAVLLSILPLIKEKLIDPNYLIIDAKSGVSGAGNKPSQATHFSETNENFSIYKINEHQHIPEIEQAIQLFTDVNTTVTFNTHLVPMTRGILSTTYAPAITGVTEKQLNECLVETYKNDPFVRVISGASSLGTNRVKGSNFCDISIKLDERTNRVTIISVIDNLVKGAAGQAIQNMNVQFGLPQTHGLNLVPLFI</sequence>
<dbReference type="InterPro" id="IPR036291">
    <property type="entry name" value="NAD(P)-bd_dom_sf"/>
</dbReference>
<dbReference type="GO" id="GO:0051287">
    <property type="term" value="F:NAD binding"/>
    <property type="evidence" value="ECO:0007669"/>
    <property type="project" value="InterPro"/>
</dbReference>
<dbReference type="RefSeq" id="WP_097148581.1">
    <property type="nucleotide sequence ID" value="NZ_OBQC01000002.1"/>
</dbReference>
<dbReference type="GO" id="GO:0005737">
    <property type="term" value="C:cytoplasm"/>
    <property type="evidence" value="ECO:0007669"/>
    <property type="project" value="UniProtKB-SubCell"/>
</dbReference>
<dbReference type="InterPro" id="IPR058924">
    <property type="entry name" value="AGPR_dimerisation_dom"/>
</dbReference>
<dbReference type="SMART" id="SM00859">
    <property type="entry name" value="Semialdhyde_dh"/>
    <property type="match status" value="1"/>
</dbReference>
<dbReference type="OrthoDB" id="9801289at2"/>
<keyword evidence="5 7" id="KW-0560">Oxidoreductase</keyword>
<evidence type="ECO:0000256" key="1">
    <source>
        <dbReference type="ARBA" id="ARBA00004862"/>
    </source>
</evidence>
<dbReference type="PANTHER" id="PTHR32338">
    <property type="entry name" value="N-ACETYL-GAMMA-GLUTAMYL-PHOSPHATE REDUCTASE, CHLOROPLASTIC-RELATED-RELATED"/>
    <property type="match status" value="1"/>
</dbReference>
<dbReference type="InterPro" id="IPR000706">
    <property type="entry name" value="AGPR_type-1"/>
</dbReference>
<dbReference type="Pfam" id="PF22698">
    <property type="entry name" value="Semialdhyde_dhC_1"/>
    <property type="match status" value="1"/>
</dbReference>
<protein>
    <recommendedName>
        <fullName evidence="7">N-acetyl-gamma-glutamyl-phosphate reductase</fullName>
        <shortName evidence="7">AGPR</shortName>
        <ecNumber evidence="7">1.2.1.38</ecNumber>
    </recommendedName>
    <alternativeName>
        <fullName evidence="7">N-acetyl-glutamate semialdehyde dehydrogenase</fullName>
        <shortName evidence="7">NAGSA dehydrogenase</shortName>
    </alternativeName>
</protein>
<dbReference type="PANTHER" id="PTHR32338:SF10">
    <property type="entry name" value="N-ACETYL-GAMMA-GLUTAMYL-PHOSPHATE REDUCTASE, CHLOROPLASTIC-RELATED"/>
    <property type="match status" value="1"/>
</dbReference>
<evidence type="ECO:0000259" key="9">
    <source>
        <dbReference type="SMART" id="SM00859"/>
    </source>
</evidence>
<name>A0A285U8K3_9BACL</name>
<keyword evidence="2 7" id="KW-0055">Arginine biosynthesis</keyword>